<evidence type="ECO:0000256" key="8">
    <source>
        <dbReference type="SAM" id="Phobius"/>
    </source>
</evidence>
<dbReference type="SUPFAM" id="SSF46894">
    <property type="entry name" value="C-terminal effector domain of the bipartite response regulators"/>
    <property type="match status" value="1"/>
</dbReference>
<dbReference type="InterPro" id="IPR051476">
    <property type="entry name" value="Bac_ResReg_Asp_Phosphatase"/>
</dbReference>
<dbReference type="PANTHER" id="PTHR46630">
    <property type="entry name" value="TETRATRICOPEPTIDE REPEAT PROTEIN 29"/>
    <property type="match status" value="1"/>
</dbReference>
<reference evidence="10 11" key="1">
    <citation type="submission" date="2017-10" db="EMBL/GenBank/DDBJ databases">
        <title>The draft genome sequence of Lewinella nigricans NBRC 102662.</title>
        <authorList>
            <person name="Wang K."/>
        </authorList>
    </citation>
    <scope>NUCLEOTIDE SEQUENCE [LARGE SCALE GENOMIC DNA]</scope>
    <source>
        <strain evidence="10 11">NBRC 102662</strain>
    </source>
</reference>
<evidence type="ECO:0000256" key="6">
    <source>
        <dbReference type="PROSITE-ProRule" id="PRU00339"/>
    </source>
</evidence>
<dbReference type="GO" id="GO:0005737">
    <property type="term" value="C:cytoplasm"/>
    <property type="evidence" value="ECO:0007669"/>
    <property type="project" value="UniProtKB-SubCell"/>
</dbReference>
<keyword evidence="7" id="KW-0175">Coiled coil</keyword>
<organism evidence="10 11">
    <name type="scientific">Flavilitoribacter nigricans (strain ATCC 23147 / DSM 23189 / NBRC 102662 / NCIMB 1420 / SS-2)</name>
    <name type="common">Lewinella nigricans</name>
    <dbReference type="NCBI Taxonomy" id="1122177"/>
    <lineage>
        <taxon>Bacteria</taxon>
        <taxon>Pseudomonadati</taxon>
        <taxon>Bacteroidota</taxon>
        <taxon>Saprospiria</taxon>
        <taxon>Saprospirales</taxon>
        <taxon>Lewinellaceae</taxon>
        <taxon>Flavilitoribacter</taxon>
    </lineage>
</organism>
<dbReference type="Gene3D" id="1.25.40.10">
    <property type="entry name" value="Tetratricopeptide repeat domain"/>
    <property type="match status" value="2"/>
</dbReference>
<dbReference type="SMART" id="SM00421">
    <property type="entry name" value="HTH_LUXR"/>
    <property type="match status" value="1"/>
</dbReference>
<dbReference type="Pfam" id="PF00196">
    <property type="entry name" value="GerE"/>
    <property type="match status" value="1"/>
</dbReference>
<accession>A0A2D0NIJ2</accession>
<feature type="transmembrane region" description="Helical" evidence="8">
    <location>
        <begin position="347"/>
        <end position="365"/>
    </location>
</feature>
<dbReference type="GO" id="GO:0003677">
    <property type="term" value="F:DNA binding"/>
    <property type="evidence" value="ECO:0007669"/>
    <property type="project" value="InterPro"/>
</dbReference>
<dbReference type="OrthoDB" id="1523128at2"/>
<evidence type="ECO:0000256" key="7">
    <source>
        <dbReference type="SAM" id="Coils"/>
    </source>
</evidence>
<keyword evidence="3" id="KW-0677">Repeat</keyword>
<dbReference type="SUPFAM" id="SSF48452">
    <property type="entry name" value="TPR-like"/>
    <property type="match status" value="2"/>
</dbReference>
<dbReference type="Pfam" id="PF13424">
    <property type="entry name" value="TPR_12"/>
    <property type="match status" value="2"/>
</dbReference>
<keyword evidence="4 6" id="KW-0802">TPR repeat</keyword>
<dbReference type="Gene3D" id="1.10.10.10">
    <property type="entry name" value="Winged helix-like DNA-binding domain superfamily/Winged helix DNA-binding domain"/>
    <property type="match status" value="1"/>
</dbReference>
<dbReference type="InterPro" id="IPR036388">
    <property type="entry name" value="WH-like_DNA-bd_sf"/>
</dbReference>
<feature type="repeat" description="TPR" evidence="6">
    <location>
        <begin position="227"/>
        <end position="260"/>
    </location>
</feature>
<keyword evidence="8" id="KW-0472">Membrane</keyword>
<comment type="similarity">
    <text evidence="5">Belongs to the Rap family.</text>
</comment>
<dbReference type="InterPro" id="IPR019734">
    <property type="entry name" value="TPR_rpt"/>
</dbReference>
<comment type="subcellular location">
    <subcellularLocation>
        <location evidence="1">Cytoplasm</location>
    </subcellularLocation>
</comment>
<feature type="domain" description="HTH luxR-type" evidence="9">
    <location>
        <begin position="475"/>
        <end position="532"/>
    </location>
</feature>
<protein>
    <recommendedName>
        <fullName evidence="9">HTH luxR-type domain-containing protein</fullName>
    </recommendedName>
</protein>
<dbReference type="GO" id="GO:0006355">
    <property type="term" value="P:regulation of DNA-templated transcription"/>
    <property type="evidence" value="ECO:0007669"/>
    <property type="project" value="InterPro"/>
</dbReference>
<evidence type="ECO:0000313" key="11">
    <source>
        <dbReference type="Proteomes" id="UP000223913"/>
    </source>
</evidence>
<evidence type="ECO:0000313" key="10">
    <source>
        <dbReference type="EMBL" id="PHN07573.1"/>
    </source>
</evidence>
<evidence type="ECO:0000256" key="5">
    <source>
        <dbReference type="ARBA" id="ARBA00038253"/>
    </source>
</evidence>
<dbReference type="AlphaFoldDB" id="A0A2D0NIJ2"/>
<dbReference type="InterPro" id="IPR011990">
    <property type="entry name" value="TPR-like_helical_dom_sf"/>
</dbReference>
<keyword evidence="2" id="KW-0963">Cytoplasm</keyword>
<keyword evidence="8" id="KW-0812">Transmembrane</keyword>
<keyword evidence="11" id="KW-1185">Reference proteome</keyword>
<evidence type="ECO:0000256" key="1">
    <source>
        <dbReference type="ARBA" id="ARBA00004496"/>
    </source>
</evidence>
<name>A0A2D0NIJ2_FLAN2</name>
<dbReference type="InterPro" id="IPR016032">
    <property type="entry name" value="Sig_transdc_resp-reg_C-effctor"/>
</dbReference>
<evidence type="ECO:0000256" key="2">
    <source>
        <dbReference type="ARBA" id="ARBA00022490"/>
    </source>
</evidence>
<comment type="caution">
    <text evidence="10">The sequence shown here is derived from an EMBL/GenBank/DDBJ whole genome shotgun (WGS) entry which is preliminary data.</text>
</comment>
<dbReference type="PROSITE" id="PS50005">
    <property type="entry name" value="TPR"/>
    <property type="match status" value="2"/>
</dbReference>
<evidence type="ECO:0000256" key="4">
    <source>
        <dbReference type="ARBA" id="ARBA00022803"/>
    </source>
</evidence>
<proteinExistence type="inferred from homology"/>
<dbReference type="InterPro" id="IPR000792">
    <property type="entry name" value="Tscrpt_reg_LuxR_C"/>
</dbReference>
<dbReference type="Proteomes" id="UP000223913">
    <property type="component" value="Unassembled WGS sequence"/>
</dbReference>
<evidence type="ECO:0000256" key="3">
    <source>
        <dbReference type="ARBA" id="ARBA00022737"/>
    </source>
</evidence>
<dbReference type="PANTHER" id="PTHR46630:SF1">
    <property type="entry name" value="TETRATRICOPEPTIDE REPEAT PROTEIN 29"/>
    <property type="match status" value="1"/>
</dbReference>
<dbReference type="SMART" id="SM00028">
    <property type="entry name" value="TPR"/>
    <property type="match status" value="5"/>
</dbReference>
<dbReference type="RefSeq" id="WP_099149022.1">
    <property type="nucleotide sequence ID" value="NZ_PDUD01000009.1"/>
</dbReference>
<feature type="coiled-coil region" evidence="7">
    <location>
        <begin position="366"/>
        <end position="405"/>
    </location>
</feature>
<dbReference type="EMBL" id="PDUD01000009">
    <property type="protein sequence ID" value="PHN07573.1"/>
    <property type="molecule type" value="Genomic_DNA"/>
</dbReference>
<keyword evidence="8" id="KW-1133">Transmembrane helix</keyword>
<sequence>MIARWIIFGLLLGIYPPVIGQITLQNSDRLDSLYSALDTAGSNYYRIQLTDEILRLVDTAAASPKLYEIYGIRGRALFQAGNYHQALISQQAASRIAHQLQDSFLIAQSSYSIGSIQYIREQYKYAQQHFEQAAGIFGRLDSVRWLAYAKNGFGLLAREQGQWEQALGYYREAYDLLVNNGFEGLSSIPLNNIGDIYFLQEKYKASLEAFQKSLTLALRLRRSSDIATAYLNIGQSHRELSNYDQAVRDIRRGLDLARKEGLKPVEALGLKDLSETFERIDQPDSALLYLDLYLELQDSLKQAETNARIEELYVVYETQKAREEAALQKQEIEDLKKERQLDHLSDYFIITLLILALMLSSFLIIRNRMKRKLAESQLRNQKLEAQQIRRELEGKQKDLTNLALEIARKNELFSKTNEALTEIDRDSLPPEQQKKIRQLIQYNVNQLRINEDLKELLLNIEQVNADFFEKLNELTPDLTPSEKQLCALLRLNLSNKEIAAIRNISPKSVEMARYRLRKKLPIEAGDDIYTFIQNI</sequence>
<evidence type="ECO:0000259" key="9">
    <source>
        <dbReference type="SMART" id="SM00421"/>
    </source>
</evidence>
<feature type="repeat" description="TPR" evidence="6">
    <location>
        <begin position="147"/>
        <end position="180"/>
    </location>
</feature>
<gene>
    <name evidence="10" type="ORF">CRP01_05585</name>
</gene>